<organism evidence="4 5">
    <name type="scientific">Lottiidibacillus patelloidae</name>
    <dbReference type="NCBI Taxonomy" id="2670334"/>
    <lineage>
        <taxon>Bacteria</taxon>
        <taxon>Bacillati</taxon>
        <taxon>Bacillota</taxon>
        <taxon>Bacilli</taxon>
        <taxon>Bacillales</taxon>
        <taxon>Bacillaceae</taxon>
        <taxon>Lottiidibacillus</taxon>
    </lineage>
</organism>
<dbReference type="Proteomes" id="UP000217083">
    <property type="component" value="Unassembled WGS sequence"/>
</dbReference>
<dbReference type="Gene3D" id="1.10.472.10">
    <property type="entry name" value="Cyclin-like"/>
    <property type="match status" value="1"/>
</dbReference>
<dbReference type="RefSeq" id="WP_094925601.1">
    <property type="nucleotide sequence ID" value="NZ_NPIA01000006.1"/>
</dbReference>
<dbReference type="PANTHER" id="PTHR45586">
    <property type="entry name" value="TPR REPEAT-CONTAINING PROTEIN PA4667"/>
    <property type="match status" value="1"/>
</dbReference>
<dbReference type="InterPro" id="IPR019734">
    <property type="entry name" value="TPR_rpt"/>
</dbReference>
<accession>A0A263BTN7</accession>
<comment type="caution">
    <text evidence="4">The sequence shown here is derived from an EMBL/GenBank/DDBJ whole genome shotgun (WGS) entry which is preliminary data.</text>
</comment>
<dbReference type="InterPro" id="IPR011990">
    <property type="entry name" value="TPR-like_helical_dom_sf"/>
</dbReference>
<keyword evidence="5" id="KW-1185">Reference proteome</keyword>
<dbReference type="EMBL" id="NPIA01000006">
    <property type="protein sequence ID" value="OZM56546.1"/>
    <property type="molecule type" value="Genomic_DNA"/>
</dbReference>
<dbReference type="SUPFAM" id="SSF47954">
    <property type="entry name" value="Cyclin-like"/>
    <property type="match status" value="1"/>
</dbReference>
<dbReference type="SMART" id="SM00028">
    <property type="entry name" value="TPR"/>
    <property type="match status" value="5"/>
</dbReference>
<reference evidence="4 5" key="2">
    <citation type="submission" date="2017-09" db="EMBL/GenBank/DDBJ databases">
        <title>Bacillus patelloidae sp. nov., isolated from the intestinal tract of a marine limpet.</title>
        <authorList>
            <person name="Liu R."/>
            <person name="Dong C."/>
            <person name="Shao Z."/>
        </authorList>
    </citation>
    <scope>NUCLEOTIDE SEQUENCE [LARGE SCALE GENOMIC DNA]</scope>
    <source>
        <strain evidence="4 5">SA5d-4</strain>
    </source>
</reference>
<keyword evidence="1" id="KW-0677">Repeat</keyword>
<dbReference type="AlphaFoldDB" id="A0A263BTN7"/>
<proteinExistence type="predicted"/>
<evidence type="ECO:0000256" key="1">
    <source>
        <dbReference type="ARBA" id="ARBA00022737"/>
    </source>
</evidence>
<dbReference type="InterPro" id="IPR051012">
    <property type="entry name" value="CellSynth/LPSAsmb/PSIAsmb"/>
</dbReference>
<name>A0A263BTN7_9BACI</name>
<evidence type="ECO:0000256" key="3">
    <source>
        <dbReference type="PROSITE-ProRule" id="PRU00339"/>
    </source>
</evidence>
<dbReference type="SUPFAM" id="SSF48452">
    <property type="entry name" value="TPR-like"/>
    <property type="match status" value="2"/>
</dbReference>
<dbReference type="PROSITE" id="PS50005">
    <property type="entry name" value="TPR"/>
    <property type="match status" value="2"/>
</dbReference>
<dbReference type="InterPro" id="IPR036915">
    <property type="entry name" value="Cyclin-like_sf"/>
</dbReference>
<dbReference type="PANTHER" id="PTHR45586:SF1">
    <property type="entry name" value="LIPOPOLYSACCHARIDE ASSEMBLY PROTEIN B"/>
    <property type="match status" value="1"/>
</dbReference>
<reference evidence="5" key="1">
    <citation type="submission" date="2017-08" db="EMBL/GenBank/DDBJ databases">
        <authorList>
            <person name="Huang Z."/>
        </authorList>
    </citation>
    <scope>NUCLEOTIDE SEQUENCE [LARGE SCALE GENOMIC DNA]</scope>
    <source>
        <strain evidence="5">SA5d-4</strain>
    </source>
</reference>
<evidence type="ECO:0000256" key="2">
    <source>
        <dbReference type="ARBA" id="ARBA00022803"/>
    </source>
</evidence>
<evidence type="ECO:0000313" key="4">
    <source>
        <dbReference type="EMBL" id="OZM56546.1"/>
    </source>
</evidence>
<feature type="repeat" description="TPR" evidence="3">
    <location>
        <begin position="85"/>
        <end position="118"/>
    </location>
</feature>
<feature type="repeat" description="TPR" evidence="3">
    <location>
        <begin position="16"/>
        <end position="49"/>
    </location>
</feature>
<dbReference type="Gene3D" id="1.25.40.10">
    <property type="entry name" value="Tetratricopeptide repeat domain"/>
    <property type="match status" value="2"/>
</dbReference>
<gene>
    <name evidence="4" type="ORF">CIB95_12305</name>
</gene>
<evidence type="ECO:0000313" key="5">
    <source>
        <dbReference type="Proteomes" id="UP000217083"/>
    </source>
</evidence>
<sequence>MGKRVNKKVVNFIQDGSYFFKRGQRAYYEQDLSKAKKNFERAVHFDPNQASYQCQLAVVLADLGELNRSIELLHYILRDLDANMAECFYLLAANYAYLGDFRQAEGYAKKYLKTNPNGEYELELQDLLEMIYEELGTDEPNWDEEELIMKQEAANRLIESGQYYAAIEDLQKLIAEHPNHWPAYNQMALAYFYSHQIETAIETLFNVLERNEGNVQALCHLAVIYHYSGMKTTSEEVVELLKNVHPFHEEQRHKLGITFAILKQYDLGYKWLYSLYKVGYDGNPMYYYWLTVCAVQLGKKQVAEKVWKRAFEEEDEDRLTSLPDPFLSPKEAVLSEEKLENSSFDFSEALSVLDKLKNSPSFRSALVHKLYNASMKTKCRILFTIYKLSDQESEKALLTYAANKKEPMLCRQLAELFHLKLTSNGDLNHIDVHVVQSFTLLENLEQYKELSLEDVFNTWFIIFLNVKVKNIEAWSSAVIYYLRKKTNMKVTQSDIAKQCNVSVSTLRNHFKKLEHILSIEENTNE</sequence>
<protein>
    <submittedName>
        <fullName evidence="4">Uncharacterized protein</fullName>
    </submittedName>
</protein>
<dbReference type="Pfam" id="PF14559">
    <property type="entry name" value="TPR_19"/>
    <property type="match status" value="1"/>
</dbReference>
<keyword evidence="2 3" id="KW-0802">TPR repeat</keyword>